<dbReference type="Proteomes" id="UP000289738">
    <property type="component" value="Chromosome A05"/>
</dbReference>
<sequence>MKFFFFFKKGRNSFSKNNLTLNALTSLSEIIFFLSQLSASCALLLPSSRIPFSAVVSFTSPAQARPFSLSSLLPSLPSQSSPSSHFVDVVVAVSLPSTPPSQKPCNRRRRLSNCNSKGYYSLLGKFCGLVIPSSLIAIDHWSPEVKGQGMVWFAHLEKNVASEIGSYADVILDACCQNIGEAN</sequence>
<evidence type="ECO:0000313" key="2">
    <source>
        <dbReference type="Proteomes" id="UP000289738"/>
    </source>
</evidence>
<proteinExistence type="predicted"/>
<dbReference type="EMBL" id="SDMP01000005">
    <property type="protein sequence ID" value="RYR59508.1"/>
    <property type="molecule type" value="Genomic_DNA"/>
</dbReference>
<dbReference type="PANTHER" id="PTHR14873:SF1">
    <property type="entry name" value="OS06G0694100 PROTEIN"/>
    <property type="match status" value="1"/>
</dbReference>
<organism evidence="1 2">
    <name type="scientific">Arachis hypogaea</name>
    <name type="common">Peanut</name>
    <dbReference type="NCBI Taxonomy" id="3818"/>
    <lineage>
        <taxon>Eukaryota</taxon>
        <taxon>Viridiplantae</taxon>
        <taxon>Streptophyta</taxon>
        <taxon>Embryophyta</taxon>
        <taxon>Tracheophyta</taxon>
        <taxon>Spermatophyta</taxon>
        <taxon>Magnoliopsida</taxon>
        <taxon>eudicotyledons</taxon>
        <taxon>Gunneridae</taxon>
        <taxon>Pentapetalae</taxon>
        <taxon>rosids</taxon>
        <taxon>fabids</taxon>
        <taxon>Fabales</taxon>
        <taxon>Fabaceae</taxon>
        <taxon>Papilionoideae</taxon>
        <taxon>50 kb inversion clade</taxon>
        <taxon>dalbergioids sensu lato</taxon>
        <taxon>Dalbergieae</taxon>
        <taxon>Pterocarpus clade</taxon>
        <taxon>Arachis</taxon>
    </lineage>
</organism>
<reference evidence="1 2" key="1">
    <citation type="submission" date="2019-01" db="EMBL/GenBank/DDBJ databases">
        <title>Sequencing of cultivated peanut Arachis hypogaea provides insights into genome evolution and oil improvement.</title>
        <authorList>
            <person name="Chen X."/>
        </authorList>
    </citation>
    <scope>NUCLEOTIDE SEQUENCE [LARGE SCALE GENOMIC DNA]</scope>
    <source>
        <strain evidence="2">cv. Fuhuasheng</strain>
        <tissue evidence="1">Leaves</tissue>
    </source>
</reference>
<dbReference type="PANTHER" id="PTHR14873">
    <property type="entry name" value="OS06G0694100 PROTEIN"/>
    <property type="match status" value="1"/>
</dbReference>
<dbReference type="AlphaFoldDB" id="A0A445D8K8"/>
<gene>
    <name evidence="1" type="ORF">Ahy_A05g025401</name>
</gene>
<keyword evidence="2" id="KW-1185">Reference proteome</keyword>
<comment type="caution">
    <text evidence="1">The sequence shown here is derived from an EMBL/GenBank/DDBJ whole genome shotgun (WGS) entry which is preliminary data.</text>
</comment>
<name>A0A445D8K8_ARAHY</name>
<accession>A0A445D8K8</accession>
<protein>
    <submittedName>
        <fullName evidence="1">Uncharacterized protein</fullName>
    </submittedName>
</protein>
<evidence type="ECO:0000313" key="1">
    <source>
        <dbReference type="EMBL" id="RYR59508.1"/>
    </source>
</evidence>